<dbReference type="Gene3D" id="3.90.1410.10">
    <property type="entry name" value="set domain protein methyltransferase, domain 1"/>
    <property type="match status" value="1"/>
</dbReference>
<name>A0A9Q9AHB5_9PEZI</name>
<dbReference type="PANTHER" id="PTHR13271:SF135">
    <property type="entry name" value="SET DOMAIN PROTEIN (AFU_ORTHOLOGUE AFUA_4G11040)"/>
    <property type="match status" value="1"/>
</dbReference>
<dbReference type="GO" id="GO:0016279">
    <property type="term" value="F:protein-lysine N-methyltransferase activity"/>
    <property type="evidence" value="ECO:0007669"/>
    <property type="project" value="TreeGrafter"/>
</dbReference>
<sequence length="328" mass="37492">MQQDSLGSSSFWYQYLRTAPRYGHGHHPENLTVADDITMAKAKGTSIETEFNELRGQREEEWTTGISMLRSFGWDVSTYTMEQYLWARTVLECRSFYSSTLAKAINDINVDYQYLVDPIGPLDNMDLILFPVLEFRNCDNRAIATYTPRKSSFTLTLDGSLEPGQEIRFSYSVDETDMTHFPNRQALVEYGFAMQTPDCIEVPLPISDAQYPAFHSSQVYFGNPYETSANQAQKAVSIRLCSHREGFPSMDAPFQLFHRDLVARVAFEVASPCEKARLRTDPVVRRNNQCFDATIARLREICTSTLNRLRADDAIDSKIDNRAQLYIS</sequence>
<dbReference type="InterPro" id="IPR046341">
    <property type="entry name" value="SET_dom_sf"/>
</dbReference>
<dbReference type="Proteomes" id="UP001056384">
    <property type="component" value="Chromosome 2"/>
</dbReference>
<accession>A0A9Q9AHB5</accession>
<keyword evidence="2" id="KW-1185">Reference proteome</keyword>
<protein>
    <recommendedName>
        <fullName evidence="3">SET domain-containing protein</fullName>
    </recommendedName>
</protein>
<dbReference type="SUPFAM" id="SSF82199">
    <property type="entry name" value="SET domain"/>
    <property type="match status" value="1"/>
</dbReference>
<dbReference type="InterPro" id="IPR050600">
    <property type="entry name" value="SETD3_SETD6_MTase"/>
</dbReference>
<dbReference type="PANTHER" id="PTHR13271">
    <property type="entry name" value="UNCHARACTERIZED PUTATIVE METHYLTRANSFERASE"/>
    <property type="match status" value="1"/>
</dbReference>
<reference evidence="1" key="1">
    <citation type="submission" date="2022-06" db="EMBL/GenBank/DDBJ databases">
        <title>Complete genome sequences of two strains of the flax pathogen Septoria linicola.</title>
        <authorList>
            <person name="Lapalu N."/>
            <person name="Simon A."/>
            <person name="Demenou B."/>
            <person name="Paumier D."/>
            <person name="Guillot M.-P."/>
            <person name="Gout L."/>
            <person name="Valade R."/>
        </authorList>
    </citation>
    <scope>NUCLEOTIDE SEQUENCE</scope>
    <source>
        <strain evidence="1">SE15195</strain>
    </source>
</reference>
<evidence type="ECO:0000313" key="1">
    <source>
        <dbReference type="EMBL" id="USW49085.1"/>
    </source>
</evidence>
<gene>
    <name evidence="1" type="ORF">Slin15195_G024040</name>
</gene>
<evidence type="ECO:0000313" key="2">
    <source>
        <dbReference type="Proteomes" id="UP001056384"/>
    </source>
</evidence>
<proteinExistence type="predicted"/>
<dbReference type="AlphaFoldDB" id="A0A9Q9AHB5"/>
<organism evidence="1 2">
    <name type="scientific">Septoria linicola</name>
    <dbReference type="NCBI Taxonomy" id="215465"/>
    <lineage>
        <taxon>Eukaryota</taxon>
        <taxon>Fungi</taxon>
        <taxon>Dikarya</taxon>
        <taxon>Ascomycota</taxon>
        <taxon>Pezizomycotina</taxon>
        <taxon>Dothideomycetes</taxon>
        <taxon>Dothideomycetidae</taxon>
        <taxon>Mycosphaerellales</taxon>
        <taxon>Mycosphaerellaceae</taxon>
        <taxon>Septoria</taxon>
    </lineage>
</organism>
<dbReference type="EMBL" id="CP099419">
    <property type="protein sequence ID" value="USW49085.1"/>
    <property type="molecule type" value="Genomic_DNA"/>
</dbReference>
<evidence type="ECO:0008006" key="3">
    <source>
        <dbReference type="Google" id="ProtNLM"/>
    </source>
</evidence>